<dbReference type="HOGENOM" id="CLU_090968_1_0_11"/>
<dbReference type="SUPFAM" id="SSF52304">
    <property type="entry name" value="Type II 3-dehydroquinate dehydratase"/>
    <property type="match status" value="1"/>
</dbReference>
<dbReference type="PANTHER" id="PTHR21272:SF3">
    <property type="entry name" value="CATABOLIC 3-DEHYDROQUINASE"/>
    <property type="match status" value="1"/>
</dbReference>
<sequence>MGGPERPRVLVLNGPNLNMLGTREPAVYGTQTLRDVEALVTGRAQELGLDVDCSQSNHEGVLIDTLHAARSTHAGLVLNAGGLTHTSVVLRDAVAASELPFVEVHITNVHAREPFRHTSLLSDLAQAVIVGAGVRGYVFGLEVLHDLLRPRP</sequence>
<dbReference type="GO" id="GO:0009423">
    <property type="term" value="P:chorismate biosynthetic process"/>
    <property type="evidence" value="ECO:0007669"/>
    <property type="project" value="UniProtKB-UniRule"/>
</dbReference>
<dbReference type="InterPro" id="IPR001874">
    <property type="entry name" value="DHquinase_II"/>
</dbReference>
<evidence type="ECO:0000256" key="10">
    <source>
        <dbReference type="PIRSR" id="PIRSR001399-2"/>
    </source>
</evidence>
<dbReference type="HAMAP" id="MF_00169">
    <property type="entry name" value="AroQ"/>
    <property type="match status" value="1"/>
</dbReference>
<dbReference type="NCBIfam" id="NF003807">
    <property type="entry name" value="PRK05395.1-4"/>
    <property type="match status" value="1"/>
</dbReference>
<evidence type="ECO:0000256" key="9">
    <source>
        <dbReference type="PIRSR" id="PIRSR001399-1"/>
    </source>
</evidence>
<comment type="catalytic activity">
    <reaction evidence="1 8">
        <text>3-dehydroquinate = 3-dehydroshikimate + H2O</text>
        <dbReference type="Rhea" id="RHEA:21096"/>
        <dbReference type="ChEBI" id="CHEBI:15377"/>
        <dbReference type="ChEBI" id="CHEBI:16630"/>
        <dbReference type="ChEBI" id="CHEBI:32364"/>
        <dbReference type="EC" id="4.2.1.10"/>
    </reaction>
</comment>
<accession>I4EYA8</accession>
<dbReference type="Proteomes" id="UP000006461">
    <property type="component" value="Chromosome"/>
</dbReference>
<feature type="binding site" evidence="8 10">
    <location>
        <position position="116"/>
    </location>
    <ligand>
        <name>substrate</name>
    </ligand>
</feature>
<dbReference type="EMBL" id="FO203431">
    <property type="protein sequence ID" value="CCH88371.1"/>
    <property type="molecule type" value="Genomic_DNA"/>
</dbReference>
<dbReference type="PATRIC" id="fig|477641.3.peg.2798"/>
<dbReference type="PROSITE" id="PS01029">
    <property type="entry name" value="DEHYDROQUINASE_II"/>
    <property type="match status" value="1"/>
</dbReference>
<comment type="similarity">
    <text evidence="3 8">Belongs to the type-II 3-dehydroquinase family.</text>
</comment>
<feature type="binding site" evidence="8 10">
    <location>
        <begin position="106"/>
        <end position="107"/>
    </location>
    <ligand>
        <name>substrate</name>
    </ligand>
</feature>
<feature type="binding site" evidence="8 10">
    <location>
        <position position="85"/>
    </location>
    <ligand>
        <name>substrate</name>
    </ligand>
</feature>
<dbReference type="GO" id="GO:0019631">
    <property type="term" value="P:quinate catabolic process"/>
    <property type="evidence" value="ECO:0007669"/>
    <property type="project" value="TreeGrafter"/>
</dbReference>
<dbReference type="EC" id="4.2.1.10" evidence="5 8"/>
<dbReference type="GO" id="GO:0008652">
    <property type="term" value="P:amino acid biosynthetic process"/>
    <property type="evidence" value="ECO:0007669"/>
    <property type="project" value="UniProtKB-KW"/>
</dbReference>
<dbReference type="NCBIfam" id="TIGR01088">
    <property type="entry name" value="aroQ"/>
    <property type="match status" value="1"/>
</dbReference>
<evidence type="ECO:0000256" key="7">
    <source>
        <dbReference type="ARBA" id="ARBA00023239"/>
    </source>
</evidence>
<protein>
    <recommendedName>
        <fullName evidence="5 8">3-dehydroquinate dehydratase</fullName>
        <shortName evidence="8">3-dehydroquinase</shortName>
        <ecNumber evidence="5 8">4.2.1.10</ecNumber>
    </recommendedName>
    <alternativeName>
        <fullName evidence="8">Type II DHQase</fullName>
    </alternativeName>
</protein>
<dbReference type="InterPro" id="IPR036441">
    <property type="entry name" value="DHquinase_II_sf"/>
</dbReference>
<dbReference type="GO" id="GO:0009073">
    <property type="term" value="P:aromatic amino acid family biosynthetic process"/>
    <property type="evidence" value="ECO:0007669"/>
    <property type="project" value="UniProtKB-KW"/>
</dbReference>
<evidence type="ECO:0000256" key="4">
    <source>
        <dbReference type="ARBA" id="ARBA00011193"/>
    </source>
</evidence>
<keyword evidence="6 8" id="KW-0057">Aromatic amino acid biosynthesis</keyword>
<keyword evidence="13" id="KW-1185">Reference proteome</keyword>
<evidence type="ECO:0000256" key="2">
    <source>
        <dbReference type="ARBA" id="ARBA00004902"/>
    </source>
</evidence>
<dbReference type="InterPro" id="IPR018509">
    <property type="entry name" value="DHquinase_II_CS"/>
</dbReference>
<feature type="active site" description="Proton acceptor" evidence="8 9">
    <location>
        <position position="28"/>
    </location>
</feature>
<dbReference type="Gene3D" id="3.40.50.9100">
    <property type="entry name" value="Dehydroquinase, class II"/>
    <property type="match status" value="1"/>
</dbReference>
<feature type="site" description="Transition state stabilizer" evidence="8 11">
    <location>
        <position position="23"/>
    </location>
</feature>
<proteinExistence type="inferred from homology"/>
<dbReference type="CDD" id="cd00466">
    <property type="entry name" value="DHQase_II"/>
    <property type="match status" value="1"/>
</dbReference>
<evidence type="ECO:0000256" key="3">
    <source>
        <dbReference type="ARBA" id="ARBA00011037"/>
    </source>
</evidence>
<dbReference type="AlphaFoldDB" id="I4EYA8"/>
<dbReference type="KEGG" id="mmar:MODMU_2943"/>
<dbReference type="NCBIfam" id="NF003806">
    <property type="entry name" value="PRK05395.1-3"/>
    <property type="match status" value="1"/>
</dbReference>
<evidence type="ECO:0000256" key="11">
    <source>
        <dbReference type="PIRSR" id="PIRSR001399-3"/>
    </source>
</evidence>
<keyword evidence="8" id="KW-0028">Amino-acid biosynthesis</keyword>
<evidence type="ECO:0000256" key="6">
    <source>
        <dbReference type="ARBA" id="ARBA00023141"/>
    </source>
</evidence>
<gene>
    <name evidence="8 12" type="primary">aroQ</name>
    <name evidence="12" type="ordered locus">MODMU_2943</name>
</gene>
<feature type="active site" description="Proton donor" evidence="8 9">
    <location>
        <position position="105"/>
    </location>
</feature>
<comment type="function">
    <text evidence="8">Catalyzes a trans-dehydration via an enolate intermediate.</text>
</comment>
<evidence type="ECO:0000313" key="12">
    <source>
        <dbReference type="EMBL" id="CCH88371.1"/>
    </source>
</evidence>
<feature type="binding site" evidence="8 10">
    <location>
        <position position="92"/>
    </location>
    <ligand>
        <name>substrate</name>
    </ligand>
</feature>
<dbReference type="STRING" id="477641.MODMU_2943"/>
<dbReference type="NCBIfam" id="NF003805">
    <property type="entry name" value="PRK05395.1-2"/>
    <property type="match status" value="1"/>
</dbReference>
<organism evidence="12 13">
    <name type="scientific">Modestobacter italicus (strain DSM 44449 / CECT 9708 / BC 501)</name>
    <dbReference type="NCBI Taxonomy" id="2732864"/>
    <lineage>
        <taxon>Bacteria</taxon>
        <taxon>Bacillati</taxon>
        <taxon>Actinomycetota</taxon>
        <taxon>Actinomycetes</taxon>
        <taxon>Geodermatophilales</taxon>
        <taxon>Geodermatophilaceae</taxon>
        <taxon>Modestobacter</taxon>
    </lineage>
</organism>
<name>I4EYA8_MODI5</name>
<evidence type="ECO:0000313" key="13">
    <source>
        <dbReference type="Proteomes" id="UP000006461"/>
    </source>
</evidence>
<feature type="binding site" evidence="8 10">
    <location>
        <position position="79"/>
    </location>
    <ligand>
        <name>substrate</name>
    </ligand>
</feature>
<dbReference type="PIRSF" id="PIRSF001399">
    <property type="entry name" value="DHquinase_II"/>
    <property type="match status" value="1"/>
</dbReference>
<dbReference type="eggNOG" id="COG0757">
    <property type="taxonomic scope" value="Bacteria"/>
</dbReference>
<comment type="pathway">
    <text evidence="2 8">Metabolic intermediate biosynthesis; chorismate biosynthesis; chorismate from D-erythrose 4-phosphate and phosphoenolpyruvate: step 3/7.</text>
</comment>
<reference evidence="12 13" key="1">
    <citation type="journal article" date="2012" name="J. Bacteriol.">
        <title>Genome Sequence of Radiation-Resistant Modestobacter marinus Strain BC501, a Representative Actinobacterium That Thrives on Calcareous Stone Surfaces.</title>
        <authorList>
            <person name="Normand P."/>
            <person name="Gury J."/>
            <person name="Pujic P."/>
            <person name="Chouaia B."/>
            <person name="Crotti E."/>
            <person name="Brusetti L."/>
            <person name="Daffonchio D."/>
            <person name="Vacherie B."/>
            <person name="Barbe V."/>
            <person name="Medigue C."/>
            <person name="Calteau A."/>
            <person name="Ghodhbane-Gtari F."/>
            <person name="Essoussi I."/>
            <person name="Nouioui I."/>
            <person name="Abbassi-Ghozzi I."/>
            <person name="Gtari M."/>
        </authorList>
    </citation>
    <scope>NUCLEOTIDE SEQUENCE [LARGE SCALE GENOMIC DNA]</scope>
    <source>
        <strain evidence="13">BC 501</strain>
    </source>
</reference>
<dbReference type="GO" id="GO:0003855">
    <property type="term" value="F:3-dehydroquinate dehydratase activity"/>
    <property type="evidence" value="ECO:0007669"/>
    <property type="project" value="UniProtKB-UniRule"/>
</dbReference>
<dbReference type="Pfam" id="PF01220">
    <property type="entry name" value="DHquinase_II"/>
    <property type="match status" value="1"/>
</dbReference>
<evidence type="ECO:0000256" key="5">
    <source>
        <dbReference type="ARBA" id="ARBA00012060"/>
    </source>
</evidence>
<comment type="subunit">
    <text evidence="4 8">Homododecamer.</text>
</comment>
<evidence type="ECO:0000256" key="8">
    <source>
        <dbReference type="HAMAP-Rule" id="MF_00169"/>
    </source>
</evidence>
<dbReference type="UniPathway" id="UPA00053">
    <property type="reaction ID" value="UER00086"/>
</dbReference>
<dbReference type="PANTHER" id="PTHR21272">
    <property type="entry name" value="CATABOLIC 3-DEHYDROQUINASE"/>
    <property type="match status" value="1"/>
</dbReference>
<dbReference type="OMA" id="WIHEAGR"/>
<evidence type="ECO:0000256" key="1">
    <source>
        <dbReference type="ARBA" id="ARBA00001864"/>
    </source>
</evidence>
<dbReference type="OrthoDB" id="9790793at2"/>
<keyword evidence="7 8" id="KW-0456">Lyase</keyword>